<dbReference type="EMBL" id="JAUIRO010000002">
    <property type="protein sequence ID" value="KAK0727807.1"/>
    <property type="molecule type" value="Genomic_DNA"/>
</dbReference>
<gene>
    <name evidence="1" type="ORF">B0T26DRAFT_695784</name>
</gene>
<reference evidence="1" key="1">
    <citation type="submission" date="2023-06" db="EMBL/GenBank/DDBJ databases">
        <title>Genome-scale phylogeny and comparative genomics of the fungal order Sordariales.</title>
        <authorList>
            <consortium name="Lawrence Berkeley National Laboratory"/>
            <person name="Hensen N."/>
            <person name="Bonometti L."/>
            <person name="Westerberg I."/>
            <person name="Brannstrom I.O."/>
            <person name="Guillou S."/>
            <person name="Cros-Aarteil S."/>
            <person name="Calhoun S."/>
            <person name="Haridas S."/>
            <person name="Kuo A."/>
            <person name="Mondo S."/>
            <person name="Pangilinan J."/>
            <person name="Riley R."/>
            <person name="LaButti K."/>
            <person name="Andreopoulos B."/>
            <person name="Lipzen A."/>
            <person name="Chen C."/>
            <person name="Yanf M."/>
            <person name="Daum C."/>
            <person name="Ng V."/>
            <person name="Clum A."/>
            <person name="Steindorff A."/>
            <person name="Ohm R."/>
            <person name="Martin F."/>
            <person name="Silar P."/>
            <person name="Natvig D."/>
            <person name="Lalanne C."/>
            <person name="Gautier V."/>
            <person name="Ament-velasquez S.L."/>
            <person name="Kruys A."/>
            <person name="Hutchinson M.I."/>
            <person name="Powell A.J."/>
            <person name="Barry K."/>
            <person name="Miller A.N."/>
            <person name="Grigoriev I.V."/>
            <person name="Debuchy R."/>
            <person name="Gladieux P."/>
            <person name="Thoren M.H."/>
            <person name="Johannesson H."/>
        </authorList>
    </citation>
    <scope>NUCLEOTIDE SEQUENCE</scope>
    <source>
        <strain evidence="1">SMH2392-1A</strain>
    </source>
</reference>
<protein>
    <submittedName>
        <fullName evidence="1">Uncharacterized protein</fullName>
    </submittedName>
</protein>
<dbReference type="AlphaFoldDB" id="A0AA40E7E2"/>
<keyword evidence="2" id="KW-1185">Reference proteome</keyword>
<dbReference type="Proteomes" id="UP001172101">
    <property type="component" value="Unassembled WGS sequence"/>
</dbReference>
<sequence>MVGYVRLNTSAWVRWVDPQPSLLGGLGRCSRFTGQHRPVRAVSGAPVRVVQLKMGTEHSQANQRDANQSLVSLGAVNDGHDQAGVWPSSGFSWVGTELHKFAATM</sequence>
<dbReference type="GeneID" id="85324589"/>
<evidence type="ECO:0000313" key="2">
    <source>
        <dbReference type="Proteomes" id="UP001172101"/>
    </source>
</evidence>
<proteinExistence type="predicted"/>
<evidence type="ECO:0000313" key="1">
    <source>
        <dbReference type="EMBL" id="KAK0727807.1"/>
    </source>
</evidence>
<organism evidence="1 2">
    <name type="scientific">Lasiosphaeria miniovina</name>
    <dbReference type="NCBI Taxonomy" id="1954250"/>
    <lineage>
        <taxon>Eukaryota</taxon>
        <taxon>Fungi</taxon>
        <taxon>Dikarya</taxon>
        <taxon>Ascomycota</taxon>
        <taxon>Pezizomycotina</taxon>
        <taxon>Sordariomycetes</taxon>
        <taxon>Sordariomycetidae</taxon>
        <taxon>Sordariales</taxon>
        <taxon>Lasiosphaeriaceae</taxon>
        <taxon>Lasiosphaeria</taxon>
    </lineage>
</organism>
<comment type="caution">
    <text evidence="1">The sequence shown here is derived from an EMBL/GenBank/DDBJ whole genome shotgun (WGS) entry which is preliminary data.</text>
</comment>
<accession>A0AA40E7E2</accession>
<dbReference type="RefSeq" id="XP_060300662.1">
    <property type="nucleotide sequence ID" value="XM_060441319.1"/>
</dbReference>
<name>A0AA40E7E2_9PEZI</name>